<evidence type="ECO:0000313" key="2">
    <source>
        <dbReference type="Proteomes" id="UP000235786"/>
    </source>
</evidence>
<dbReference type="Proteomes" id="UP000235786">
    <property type="component" value="Unassembled WGS sequence"/>
</dbReference>
<keyword evidence="2" id="KW-1185">Reference proteome</keyword>
<dbReference type="AlphaFoldDB" id="A0A2J6RUT8"/>
<proteinExistence type="predicted"/>
<protein>
    <recommendedName>
        <fullName evidence="3">Heterokaryon incompatibility domain-containing protein</fullName>
    </recommendedName>
</protein>
<sequence>MFPPKLFRIGRAFTTLRPDYERPLGALYRMAALANLWEMNNLTALEYLMPIDHLDHETTIETDWPSWVPQHDQYCKKDWRDHWSILAIDPATKTRLPAHARPDLGKPFKRFFNDLNSKVLKVQGVLLDRIISTSCVLASEYIDALPPVIRIEQAMDSISRDTLWVHRQAHLSQDTSSLICCGGLTCFFDMVLETWASGTVDPKRIAETLPRTLSKSKVPSPFELSSEALYTRKIHWTVTTTSTKPDNTQARNDKLTDLLFRSTPKAREGDLVCILFGSRELHLLREEPDGEFHKIVGKAHISEFMKGEFIAQLEKYRFARSP</sequence>
<accession>A0A2J6RUT8</accession>
<name>A0A2J6RUT8_HYAVF</name>
<dbReference type="EMBL" id="KZ613943">
    <property type="protein sequence ID" value="PMD42276.1"/>
    <property type="molecule type" value="Genomic_DNA"/>
</dbReference>
<organism evidence="1 2">
    <name type="scientific">Hyaloscypha variabilis (strain UAMH 11265 / GT02V1 / F)</name>
    <name type="common">Meliniomyces variabilis</name>
    <dbReference type="NCBI Taxonomy" id="1149755"/>
    <lineage>
        <taxon>Eukaryota</taxon>
        <taxon>Fungi</taxon>
        <taxon>Dikarya</taxon>
        <taxon>Ascomycota</taxon>
        <taxon>Pezizomycotina</taxon>
        <taxon>Leotiomycetes</taxon>
        <taxon>Helotiales</taxon>
        <taxon>Hyaloscyphaceae</taxon>
        <taxon>Hyaloscypha</taxon>
        <taxon>Hyaloscypha variabilis</taxon>
    </lineage>
</organism>
<reference evidence="1 2" key="1">
    <citation type="submission" date="2016-04" db="EMBL/GenBank/DDBJ databases">
        <title>A degradative enzymes factory behind the ericoid mycorrhizal symbiosis.</title>
        <authorList>
            <consortium name="DOE Joint Genome Institute"/>
            <person name="Martino E."/>
            <person name="Morin E."/>
            <person name="Grelet G."/>
            <person name="Kuo A."/>
            <person name="Kohler A."/>
            <person name="Daghino S."/>
            <person name="Barry K."/>
            <person name="Choi C."/>
            <person name="Cichocki N."/>
            <person name="Clum A."/>
            <person name="Copeland A."/>
            <person name="Hainaut M."/>
            <person name="Haridas S."/>
            <person name="Labutti K."/>
            <person name="Lindquist E."/>
            <person name="Lipzen A."/>
            <person name="Khouja H.-R."/>
            <person name="Murat C."/>
            <person name="Ohm R."/>
            <person name="Olson A."/>
            <person name="Spatafora J."/>
            <person name="Veneault-Fourrey C."/>
            <person name="Henrissat B."/>
            <person name="Grigoriev I."/>
            <person name="Martin F."/>
            <person name="Perotto S."/>
        </authorList>
    </citation>
    <scope>NUCLEOTIDE SEQUENCE [LARGE SCALE GENOMIC DNA]</scope>
    <source>
        <strain evidence="1 2">F</strain>
    </source>
</reference>
<evidence type="ECO:0000313" key="1">
    <source>
        <dbReference type="EMBL" id="PMD42276.1"/>
    </source>
</evidence>
<gene>
    <name evidence="1" type="ORF">L207DRAFT_580944</name>
</gene>
<evidence type="ECO:0008006" key="3">
    <source>
        <dbReference type="Google" id="ProtNLM"/>
    </source>
</evidence>